<gene>
    <name evidence="2" type="ORF">KP79_PYT24714</name>
</gene>
<dbReference type="AlphaFoldDB" id="A0A210QHG4"/>
<name>A0A210QHG4_MIZYE</name>
<feature type="signal peptide" evidence="1">
    <location>
        <begin position="1"/>
        <end position="22"/>
    </location>
</feature>
<keyword evidence="3" id="KW-1185">Reference proteome</keyword>
<dbReference type="OrthoDB" id="6041417at2759"/>
<comment type="caution">
    <text evidence="2">The sequence shown here is derived from an EMBL/GenBank/DDBJ whole genome shotgun (WGS) entry which is preliminary data.</text>
</comment>
<feature type="chain" id="PRO_5012148708" evidence="1">
    <location>
        <begin position="23"/>
        <end position="132"/>
    </location>
</feature>
<dbReference type="EMBL" id="NEDP02003668">
    <property type="protein sequence ID" value="OWF48126.1"/>
    <property type="molecule type" value="Genomic_DNA"/>
</dbReference>
<dbReference type="Proteomes" id="UP000242188">
    <property type="component" value="Unassembled WGS sequence"/>
</dbReference>
<dbReference type="Gene3D" id="2.10.70.10">
    <property type="entry name" value="Complement Module, domain 1"/>
    <property type="match status" value="1"/>
</dbReference>
<proteinExistence type="predicted"/>
<protein>
    <submittedName>
        <fullName evidence="2">Uncharacterized protein</fullName>
    </submittedName>
</protein>
<keyword evidence="1" id="KW-0732">Signal</keyword>
<evidence type="ECO:0000313" key="2">
    <source>
        <dbReference type="EMBL" id="OWF48126.1"/>
    </source>
</evidence>
<accession>A0A210QHG4</accession>
<evidence type="ECO:0000256" key="1">
    <source>
        <dbReference type="SAM" id="SignalP"/>
    </source>
</evidence>
<sequence length="132" mass="14266">MNIFMYTCVLWLLYIGFKGAVGYGECVVFCGNGKVPNATDVMFACIKKGDCSYCRFAPNCCPDQLSCNTPISSPDERCLVCPGEECVYDGNSYPPKETFDSIDGTNTCTCKTGGSVTCTEESLPSSVSEFCN</sequence>
<reference evidence="2 3" key="1">
    <citation type="journal article" date="2017" name="Nat. Ecol. Evol.">
        <title>Scallop genome provides insights into evolution of bilaterian karyotype and development.</title>
        <authorList>
            <person name="Wang S."/>
            <person name="Zhang J."/>
            <person name="Jiao W."/>
            <person name="Li J."/>
            <person name="Xun X."/>
            <person name="Sun Y."/>
            <person name="Guo X."/>
            <person name="Huan P."/>
            <person name="Dong B."/>
            <person name="Zhang L."/>
            <person name="Hu X."/>
            <person name="Sun X."/>
            <person name="Wang J."/>
            <person name="Zhao C."/>
            <person name="Wang Y."/>
            <person name="Wang D."/>
            <person name="Huang X."/>
            <person name="Wang R."/>
            <person name="Lv J."/>
            <person name="Li Y."/>
            <person name="Zhang Z."/>
            <person name="Liu B."/>
            <person name="Lu W."/>
            <person name="Hui Y."/>
            <person name="Liang J."/>
            <person name="Zhou Z."/>
            <person name="Hou R."/>
            <person name="Li X."/>
            <person name="Liu Y."/>
            <person name="Li H."/>
            <person name="Ning X."/>
            <person name="Lin Y."/>
            <person name="Zhao L."/>
            <person name="Xing Q."/>
            <person name="Dou J."/>
            <person name="Li Y."/>
            <person name="Mao J."/>
            <person name="Guo H."/>
            <person name="Dou H."/>
            <person name="Li T."/>
            <person name="Mu C."/>
            <person name="Jiang W."/>
            <person name="Fu Q."/>
            <person name="Fu X."/>
            <person name="Miao Y."/>
            <person name="Liu J."/>
            <person name="Yu Q."/>
            <person name="Li R."/>
            <person name="Liao H."/>
            <person name="Li X."/>
            <person name="Kong Y."/>
            <person name="Jiang Z."/>
            <person name="Chourrout D."/>
            <person name="Li R."/>
            <person name="Bao Z."/>
        </authorList>
    </citation>
    <scope>NUCLEOTIDE SEQUENCE [LARGE SCALE GENOMIC DNA]</scope>
    <source>
        <strain evidence="2 3">PY_sf001</strain>
    </source>
</reference>
<evidence type="ECO:0000313" key="3">
    <source>
        <dbReference type="Proteomes" id="UP000242188"/>
    </source>
</evidence>
<organism evidence="2 3">
    <name type="scientific">Mizuhopecten yessoensis</name>
    <name type="common">Japanese scallop</name>
    <name type="synonym">Patinopecten yessoensis</name>
    <dbReference type="NCBI Taxonomy" id="6573"/>
    <lineage>
        <taxon>Eukaryota</taxon>
        <taxon>Metazoa</taxon>
        <taxon>Spiralia</taxon>
        <taxon>Lophotrochozoa</taxon>
        <taxon>Mollusca</taxon>
        <taxon>Bivalvia</taxon>
        <taxon>Autobranchia</taxon>
        <taxon>Pteriomorphia</taxon>
        <taxon>Pectinida</taxon>
        <taxon>Pectinoidea</taxon>
        <taxon>Pectinidae</taxon>
        <taxon>Mizuhopecten</taxon>
    </lineage>
</organism>